<keyword evidence="1" id="KW-0812">Transmembrane</keyword>
<evidence type="ECO:0000313" key="3">
    <source>
        <dbReference type="Proteomes" id="UP000786811"/>
    </source>
</evidence>
<dbReference type="EMBL" id="CAJNRD030001119">
    <property type="protein sequence ID" value="CAG5089269.1"/>
    <property type="molecule type" value="Genomic_DNA"/>
</dbReference>
<keyword evidence="1" id="KW-0472">Membrane</keyword>
<accession>A0A8J2MK98</accession>
<gene>
    <name evidence="2" type="ORF">HICCMSTLAB_LOCUS5171</name>
</gene>
<sequence>MKSICSLYNERKYRYKRKHEHLNSLNLSNKKTRACEYARELTEMITLVRAIQLPGVHCMHGHEPGRREKLSRYRATLIVPTQLITSLILHYTRNKRALKTMPYMYGKYRQPRVYGRLYLLIVNWSYCYYVLDLAGIIVMARGYSVRIIKIKYGYHYQKRCCYKPTKLNTLGNPQIKETAQIIRTNISWQIEKLDSKYLSYKSSKLKICYHRINY</sequence>
<reference evidence="2" key="1">
    <citation type="submission" date="2021-04" db="EMBL/GenBank/DDBJ databases">
        <authorList>
            <person name="Chebbi M.A.C M."/>
        </authorList>
    </citation>
    <scope>NUCLEOTIDE SEQUENCE</scope>
</reference>
<evidence type="ECO:0000313" key="2">
    <source>
        <dbReference type="EMBL" id="CAG5089269.1"/>
    </source>
</evidence>
<feature type="transmembrane region" description="Helical" evidence="1">
    <location>
        <begin position="113"/>
        <end position="140"/>
    </location>
</feature>
<protein>
    <submittedName>
        <fullName evidence="2">Uncharacterized protein</fullName>
    </submittedName>
</protein>
<keyword evidence="3" id="KW-1185">Reference proteome</keyword>
<dbReference type="Proteomes" id="UP000786811">
    <property type="component" value="Unassembled WGS sequence"/>
</dbReference>
<comment type="caution">
    <text evidence="2">The sequence shown here is derived from an EMBL/GenBank/DDBJ whole genome shotgun (WGS) entry which is preliminary data.</text>
</comment>
<proteinExistence type="predicted"/>
<keyword evidence="1" id="KW-1133">Transmembrane helix</keyword>
<evidence type="ECO:0000256" key="1">
    <source>
        <dbReference type="SAM" id="Phobius"/>
    </source>
</evidence>
<dbReference type="AlphaFoldDB" id="A0A8J2MK98"/>
<name>A0A8J2MK98_COTCN</name>
<organism evidence="2 3">
    <name type="scientific">Cotesia congregata</name>
    <name type="common">Parasitoid wasp</name>
    <name type="synonym">Apanteles congregatus</name>
    <dbReference type="NCBI Taxonomy" id="51543"/>
    <lineage>
        <taxon>Eukaryota</taxon>
        <taxon>Metazoa</taxon>
        <taxon>Ecdysozoa</taxon>
        <taxon>Arthropoda</taxon>
        <taxon>Hexapoda</taxon>
        <taxon>Insecta</taxon>
        <taxon>Pterygota</taxon>
        <taxon>Neoptera</taxon>
        <taxon>Endopterygota</taxon>
        <taxon>Hymenoptera</taxon>
        <taxon>Apocrita</taxon>
        <taxon>Ichneumonoidea</taxon>
        <taxon>Braconidae</taxon>
        <taxon>Microgastrinae</taxon>
        <taxon>Cotesia</taxon>
    </lineage>
</organism>